<dbReference type="PROSITE" id="PS50178">
    <property type="entry name" value="ZF_FYVE"/>
    <property type="match status" value="1"/>
</dbReference>
<dbReference type="OrthoDB" id="79871at2759"/>
<feature type="region of interest" description="Disordered" evidence="6">
    <location>
        <begin position="1"/>
        <end position="24"/>
    </location>
</feature>
<evidence type="ECO:0000313" key="14">
    <source>
        <dbReference type="EMBL" id="CAF3923244.1"/>
    </source>
</evidence>
<evidence type="ECO:0000259" key="7">
    <source>
        <dbReference type="PROSITE" id="PS50157"/>
    </source>
</evidence>
<gene>
    <name evidence="9" type="ORF">CJN711_LOCUS762</name>
    <name evidence="10" type="ORF">KQP761_LOCUS13399</name>
    <name evidence="11" type="ORF">MBJ925_LOCUS163</name>
    <name evidence="14" type="ORF">OVN521_LOCUS10706</name>
    <name evidence="15" type="ORF">UXM345_LOCUS17393</name>
    <name evidence="12" type="ORF">WKI299_LOCUS2737</name>
    <name evidence="13" type="ORF">XDN619_LOCUS16384</name>
</gene>
<dbReference type="GO" id="GO:0072383">
    <property type="term" value="P:plus-end-directed vesicle transport along microtubule"/>
    <property type="evidence" value="ECO:0007669"/>
    <property type="project" value="TreeGrafter"/>
</dbReference>
<evidence type="ECO:0000313" key="17">
    <source>
        <dbReference type="Proteomes" id="UP000663866"/>
    </source>
</evidence>
<dbReference type="CDD" id="cd15730">
    <property type="entry name" value="FYVE_EEA1"/>
    <property type="match status" value="1"/>
</dbReference>
<dbReference type="InterPro" id="IPR013083">
    <property type="entry name" value="Znf_RING/FYVE/PHD"/>
</dbReference>
<evidence type="ECO:0000256" key="3">
    <source>
        <dbReference type="ARBA" id="ARBA00022833"/>
    </source>
</evidence>
<dbReference type="EMBL" id="CAJNRG010006928">
    <property type="protein sequence ID" value="CAF2089871.1"/>
    <property type="molecule type" value="Genomic_DNA"/>
</dbReference>
<feature type="coiled-coil region" evidence="5">
    <location>
        <begin position="161"/>
        <end position="232"/>
    </location>
</feature>
<dbReference type="SUPFAM" id="SSF57903">
    <property type="entry name" value="FYVE/PHD zinc finger"/>
    <property type="match status" value="1"/>
</dbReference>
<comment type="caution">
    <text evidence="15">The sequence shown here is derived from an EMBL/GenBank/DDBJ whole genome shotgun (WGS) entry which is preliminary data.</text>
</comment>
<evidence type="ECO:0000256" key="4">
    <source>
        <dbReference type="PROSITE-ProRule" id="PRU00042"/>
    </source>
</evidence>
<dbReference type="EMBL" id="CAJNRE010000009">
    <property type="protein sequence ID" value="CAF1901901.1"/>
    <property type="molecule type" value="Genomic_DNA"/>
</dbReference>
<dbReference type="Gene3D" id="1.20.5.390">
    <property type="entry name" value="L1 transposable element, trimerization domain"/>
    <property type="match status" value="1"/>
</dbReference>
<dbReference type="EMBL" id="CAJNOV010000051">
    <property type="protein sequence ID" value="CAF0968771.1"/>
    <property type="molecule type" value="Genomic_DNA"/>
</dbReference>
<feature type="domain" description="C2H2-type" evidence="7">
    <location>
        <begin position="36"/>
        <end position="60"/>
    </location>
</feature>
<dbReference type="GO" id="GO:1901098">
    <property type="term" value="P:positive regulation of autophagosome maturation"/>
    <property type="evidence" value="ECO:0007669"/>
    <property type="project" value="TreeGrafter"/>
</dbReference>
<dbReference type="GO" id="GO:0005764">
    <property type="term" value="C:lysosome"/>
    <property type="evidence" value="ECO:0007669"/>
    <property type="project" value="TreeGrafter"/>
</dbReference>
<feature type="coiled-coil region" evidence="5">
    <location>
        <begin position="304"/>
        <end position="598"/>
    </location>
</feature>
<dbReference type="Proteomes" id="UP000663856">
    <property type="component" value="Unassembled WGS sequence"/>
</dbReference>
<dbReference type="EMBL" id="CAJOBG010001381">
    <property type="protein sequence ID" value="CAF3923244.1"/>
    <property type="molecule type" value="Genomic_DNA"/>
</dbReference>
<dbReference type="Proteomes" id="UP000663855">
    <property type="component" value="Unassembled WGS sequence"/>
</dbReference>
<dbReference type="Proteomes" id="UP000663866">
    <property type="component" value="Unassembled WGS sequence"/>
</dbReference>
<feature type="coiled-coil region" evidence="5">
    <location>
        <begin position="682"/>
        <end position="759"/>
    </location>
</feature>
<evidence type="ECO:0000313" key="9">
    <source>
        <dbReference type="EMBL" id="CAF0968771.1"/>
    </source>
</evidence>
<keyword evidence="5" id="KW-0175">Coiled coil</keyword>
<keyword evidence="3" id="KW-0862">Zinc</keyword>
<keyword evidence="1" id="KW-0479">Metal-binding</keyword>
<dbReference type="InterPro" id="IPR000306">
    <property type="entry name" value="Znf_FYVE"/>
</dbReference>
<dbReference type="EMBL" id="CAJNRF010000401">
    <property type="protein sequence ID" value="CAF1958867.1"/>
    <property type="molecule type" value="Genomic_DNA"/>
</dbReference>
<evidence type="ECO:0000313" key="15">
    <source>
        <dbReference type="EMBL" id="CAF4021399.1"/>
    </source>
</evidence>
<dbReference type="Proteomes" id="UP000663887">
    <property type="component" value="Unassembled WGS sequence"/>
</dbReference>
<feature type="domain" description="FYVE-type" evidence="8">
    <location>
        <begin position="869"/>
        <end position="928"/>
    </location>
</feature>
<dbReference type="InterPro" id="IPR017455">
    <property type="entry name" value="Znf_FYVE-rel"/>
</dbReference>
<dbReference type="Proteomes" id="UP000663824">
    <property type="component" value="Unassembled WGS sequence"/>
</dbReference>
<dbReference type="PROSITE" id="PS50157">
    <property type="entry name" value="ZINC_FINGER_C2H2_2"/>
    <property type="match status" value="1"/>
</dbReference>
<dbReference type="GO" id="GO:0005770">
    <property type="term" value="C:late endosome"/>
    <property type="evidence" value="ECO:0007669"/>
    <property type="project" value="TreeGrafter"/>
</dbReference>
<dbReference type="EMBL" id="CAJNOW010006196">
    <property type="protein sequence ID" value="CAF1477797.1"/>
    <property type="molecule type" value="Genomic_DNA"/>
</dbReference>
<organism evidence="15 16">
    <name type="scientific">Rotaria magnacalcarata</name>
    <dbReference type="NCBI Taxonomy" id="392030"/>
    <lineage>
        <taxon>Eukaryota</taxon>
        <taxon>Metazoa</taxon>
        <taxon>Spiralia</taxon>
        <taxon>Gnathifera</taxon>
        <taxon>Rotifera</taxon>
        <taxon>Eurotatoria</taxon>
        <taxon>Bdelloidea</taxon>
        <taxon>Philodinida</taxon>
        <taxon>Philodinidae</taxon>
        <taxon>Rotaria</taxon>
    </lineage>
</organism>
<dbReference type="AlphaFoldDB" id="A0A819Q0X2"/>
<dbReference type="GO" id="GO:0005776">
    <property type="term" value="C:autophagosome"/>
    <property type="evidence" value="ECO:0007669"/>
    <property type="project" value="TreeGrafter"/>
</dbReference>
<dbReference type="Pfam" id="PF01363">
    <property type="entry name" value="FYVE"/>
    <property type="match status" value="1"/>
</dbReference>
<evidence type="ECO:0008006" key="18">
    <source>
        <dbReference type="Google" id="ProtNLM"/>
    </source>
</evidence>
<dbReference type="PROSITE" id="PS00028">
    <property type="entry name" value="ZINC_FINGER_C2H2_1"/>
    <property type="match status" value="1"/>
</dbReference>
<evidence type="ECO:0000256" key="2">
    <source>
        <dbReference type="ARBA" id="ARBA00022771"/>
    </source>
</evidence>
<dbReference type="Proteomes" id="UP000663834">
    <property type="component" value="Unassembled WGS sequence"/>
</dbReference>
<evidence type="ECO:0000313" key="13">
    <source>
        <dbReference type="EMBL" id="CAF2089871.1"/>
    </source>
</evidence>
<sequence length="929" mass="108485">MSSFLNRLKNLKPGSMHSNNNESDTGSICSFDEEGFLCPVCHQKFTDTSGLERHYLQNHSQVPAATIYEDTNGSIKHSSKHTSADDPLQEAAIWKQQFCGSEESRMKLSSELMQQRQRVGDLEEELDLLHKQLHTTQMKVVEQSKAIGNLKANKDVSDAHLAMFTDELLQTQGELKEKQNQVNTLYNELIPRPTNDDVDVLKRELISVQQRMNDMSLEKEQENEKLRNTVLEIYEYAKRLDQFENRFNENILNYDEVINNHTSQVQNDITQIKQVVKLTRAQKAKMTATIKSMRTSLDTNQIEINQLQQANAQLHMDLENQNQSNQQLNNVLENEQQQTNSYRIQIETLTNEIETLEHALNELRQEKNELLIAKVNNDQDEDERNVVRQLIQEKEECEQQIKELRKQIKHINEGKEHIQEDFENISKQLTQINHDKNQLQDEKVQLSNDINSLKQQLDDLNKDKEQQINELNQELFSEREQYISINTKLENDFRQANDNHKQEMERLDTSFQENNLKSTEKLNKLEIEINELKESIHQQEELLNETKLHLNNVQREKDNQDKELGNNKQAIDGLELRISQLSIELDKKNKSIDRLTAHIRRSIDQVNKTQQYIQHNVYTSQMNILAIIEQSEQESQKIRSETLEEIHQEFTNYLSVVHTIIVDNKTKLTKQTEAQQNTEKLWNKLQTEHNQLTKEYDEEKQKFETQINELHNSLLKVSESLTEVTQAADRQREKCENQIASLEHELTNVQSDLESRTKKYEMQFSALTENLATVRGELKAAHEKLVHFEQVKIEKADLHTRLIASQDESQVLLDRSLTSENRSEKLLLENGQLAKKNSDLESALQEIAREYQSLQIYTNTITQRRWLNDHDVHECMKCNQTFSLTQRKHHCRSCGNIFCDTCSSKTAIVAAASKKPQRVCDQCFKELTP</sequence>
<evidence type="ECO:0000259" key="8">
    <source>
        <dbReference type="PROSITE" id="PS50178"/>
    </source>
</evidence>
<accession>A0A819Q0X2</accession>
<evidence type="ECO:0000256" key="1">
    <source>
        <dbReference type="ARBA" id="ARBA00022723"/>
    </source>
</evidence>
<evidence type="ECO:0000313" key="12">
    <source>
        <dbReference type="EMBL" id="CAF1958867.1"/>
    </source>
</evidence>
<dbReference type="InterPro" id="IPR011011">
    <property type="entry name" value="Znf_FYVE_PHD"/>
</dbReference>
<evidence type="ECO:0000313" key="16">
    <source>
        <dbReference type="Proteomes" id="UP000663842"/>
    </source>
</evidence>
<keyword evidence="2 4" id="KW-0863">Zinc-finger</keyword>
<evidence type="ECO:0000313" key="10">
    <source>
        <dbReference type="EMBL" id="CAF1477797.1"/>
    </source>
</evidence>
<name>A0A819Q0X2_9BILA</name>
<dbReference type="Proteomes" id="UP000663842">
    <property type="component" value="Unassembled WGS sequence"/>
</dbReference>
<dbReference type="InterPro" id="IPR013087">
    <property type="entry name" value="Znf_C2H2_type"/>
</dbReference>
<evidence type="ECO:0000256" key="5">
    <source>
        <dbReference type="SAM" id="Coils"/>
    </source>
</evidence>
<reference evidence="15" key="1">
    <citation type="submission" date="2021-02" db="EMBL/GenBank/DDBJ databases">
        <authorList>
            <person name="Nowell W R."/>
        </authorList>
    </citation>
    <scope>NUCLEOTIDE SEQUENCE</scope>
</reference>
<protein>
    <recommendedName>
        <fullName evidence="18">Early endosome antigen 1</fullName>
    </recommendedName>
</protein>
<proteinExistence type="predicted"/>
<dbReference type="SMART" id="SM00064">
    <property type="entry name" value="FYVE"/>
    <property type="match status" value="1"/>
</dbReference>
<feature type="coiled-coil region" evidence="5">
    <location>
        <begin position="105"/>
        <end position="132"/>
    </location>
</feature>
<dbReference type="GO" id="GO:0008270">
    <property type="term" value="F:zinc ion binding"/>
    <property type="evidence" value="ECO:0007669"/>
    <property type="project" value="UniProtKB-KW"/>
</dbReference>
<dbReference type="PANTHER" id="PTHR46753">
    <property type="entry name" value="FYVE AND COILED-COIL DOMAIN-CONTAINING PROTEIN 1"/>
    <property type="match status" value="1"/>
</dbReference>
<dbReference type="EMBL" id="CAJOBF010002255">
    <property type="protein sequence ID" value="CAF4021399.1"/>
    <property type="molecule type" value="Genomic_DNA"/>
</dbReference>
<evidence type="ECO:0000256" key="6">
    <source>
        <dbReference type="SAM" id="MobiDB-lite"/>
    </source>
</evidence>
<dbReference type="Gene3D" id="3.30.40.10">
    <property type="entry name" value="Zinc/RING finger domain, C3HC4 (zinc finger)"/>
    <property type="match status" value="1"/>
</dbReference>
<keyword evidence="17" id="KW-1185">Reference proteome</keyword>
<dbReference type="PANTHER" id="PTHR46753:SF2">
    <property type="entry name" value="FYVE AND COILED-COIL DOMAIN-CONTAINING PROTEIN 1"/>
    <property type="match status" value="1"/>
</dbReference>
<evidence type="ECO:0000313" key="11">
    <source>
        <dbReference type="EMBL" id="CAF1901901.1"/>
    </source>
</evidence>